<sequence length="68" mass="8208">MQRRRSDKPSHLTHHWLSLSTPHSSQTDTDEKKERINREKEIVQGGREEDRESEAFVLQKWKSESDYR</sequence>
<evidence type="ECO:0000256" key="1">
    <source>
        <dbReference type="SAM" id="MobiDB-lite"/>
    </source>
</evidence>
<feature type="compositionally biased region" description="Basic and acidic residues" evidence="1">
    <location>
        <begin position="29"/>
        <end position="54"/>
    </location>
</feature>
<keyword evidence="3" id="KW-1185">Reference proteome</keyword>
<evidence type="ECO:0000313" key="3">
    <source>
        <dbReference type="Proteomes" id="UP001396334"/>
    </source>
</evidence>
<feature type="region of interest" description="Disordered" evidence="1">
    <location>
        <begin position="1"/>
        <end position="68"/>
    </location>
</feature>
<reference evidence="2 3" key="1">
    <citation type="journal article" date="2024" name="G3 (Bethesda)">
        <title>Genome assembly of Hibiscus sabdariffa L. provides insights into metabolisms of medicinal natural products.</title>
        <authorList>
            <person name="Kim T."/>
        </authorList>
    </citation>
    <scope>NUCLEOTIDE SEQUENCE [LARGE SCALE GENOMIC DNA]</scope>
    <source>
        <strain evidence="2">TK-2024</strain>
        <tissue evidence="2">Old leaves</tissue>
    </source>
</reference>
<gene>
    <name evidence="2" type="ORF">V6N11_015302</name>
</gene>
<feature type="compositionally biased region" description="Basic residues" evidence="1">
    <location>
        <begin position="1"/>
        <end position="14"/>
    </location>
</feature>
<comment type="caution">
    <text evidence="2">The sequence shown here is derived from an EMBL/GenBank/DDBJ whole genome shotgun (WGS) entry which is preliminary data.</text>
</comment>
<dbReference type="Proteomes" id="UP001396334">
    <property type="component" value="Unassembled WGS sequence"/>
</dbReference>
<protein>
    <submittedName>
        <fullName evidence="2">Uncharacterized protein</fullName>
    </submittedName>
</protein>
<feature type="compositionally biased region" description="Polar residues" evidence="1">
    <location>
        <begin position="18"/>
        <end position="27"/>
    </location>
</feature>
<name>A0ABR2TRP1_9ROSI</name>
<dbReference type="EMBL" id="JBBPBN010000004">
    <property type="protein sequence ID" value="KAK9040125.1"/>
    <property type="molecule type" value="Genomic_DNA"/>
</dbReference>
<organism evidence="2 3">
    <name type="scientific">Hibiscus sabdariffa</name>
    <name type="common">roselle</name>
    <dbReference type="NCBI Taxonomy" id="183260"/>
    <lineage>
        <taxon>Eukaryota</taxon>
        <taxon>Viridiplantae</taxon>
        <taxon>Streptophyta</taxon>
        <taxon>Embryophyta</taxon>
        <taxon>Tracheophyta</taxon>
        <taxon>Spermatophyta</taxon>
        <taxon>Magnoliopsida</taxon>
        <taxon>eudicotyledons</taxon>
        <taxon>Gunneridae</taxon>
        <taxon>Pentapetalae</taxon>
        <taxon>rosids</taxon>
        <taxon>malvids</taxon>
        <taxon>Malvales</taxon>
        <taxon>Malvaceae</taxon>
        <taxon>Malvoideae</taxon>
        <taxon>Hibiscus</taxon>
    </lineage>
</organism>
<proteinExistence type="predicted"/>
<evidence type="ECO:0000313" key="2">
    <source>
        <dbReference type="EMBL" id="KAK9040125.1"/>
    </source>
</evidence>
<accession>A0ABR2TRP1</accession>